<organism evidence="4 5">
    <name type="scientific">Rothia mucilaginosa (strain DY-18)</name>
    <name type="common">Stomatococcus mucilaginosus</name>
    <dbReference type="NCBI Taxonomy" id="680646"/>
    <lineage>
        <taxon>Bacteria</taxon>
        <taxon>Bacillati</taxon>
        <taxon>Actinomycetota</taxon>
        <taxon>Actinomycetes</taxon>
        <taxon>Micrococcales</taxon>
        <taxon>Micrococcaceae</taxon>
        <taxon>Rothia</taxon>
    </lineage>
</organism>
<evidence type="ECO:0000259" key="3">
    <source>
        <dbReference type="Pfam" id="PF03703"/>
    </source>
</evidence>
<dbReference type="Pfam" id="PF03703">
    <property type="entry name" value="bPH_2"/>
    <property type="match status" value="3"/>
</dbReference>
<dbReference type="STRING" id="680646.RMDY18_01620"/>
<dbReference type="Proteomes" id="UP000001883">
    <property type="component" value="Chromosome"/>
</dbReference>
<feature type="domain" description="YdbS-like PH" evidence="3">
    <location>
        <begin position="104"/>
        <end position="182"/>
    </location>
</feature>
<proteinExistence type="predicted"/>
<keyword evidence="5" id="KW-1185">Reference proteome</keyword>
<sequence>MSTPNPVNPAPQAPQPPASQMPQEQKWWRADIRTFIMNLWFIILLAFGFFQSIILNILTTPPNEWGARLTQAFDENNSYFSATYSQLIGFAVLVLILVAGSIDWWFTRYSLDDLAIHRRSGFLFKKNRTIRLESVQSVDISRPLVARLLGLSELRFEVADGSSEALHIKYVSARKAEVLRRTAMASINLLRSEAAGRPVDVLPESMQISAERMPDADQLHQPYEASYGAPYEASYGAPAQDGAQPANQQATPQQGGYSQPAPEQSAPQHPGTQQPAVSRRGARMPMPVAADPSQPPIFRISNVRLIASIMLEHLVWLVPAVALMVGAAVFAAIMGGESPFLIFMAMLPGMFAPMVGYVVALWTRFDGAANFKITPSGQGGVTLRYGFTGTHTQNVMVERIQALAVEQSILWRAFGWYRIKMTIAGIGIEKNDNQKVVTRNVALPVGNKQETLMVLRLLLPALDEAQAQVLLDTADGSLKSQKPQVPAMIVTPSSARWMDLLTWKRNGVTTVGYTAGSVQASTRIDSDAARSSVGEHTRGDLLLIRGGYFIRTLSIVPVSRVLSVSRGQGPLQRAFGCASVHFGTVPGPVRTLMMHLPPRVCEDLVWLMTVRLEGIEPYYRVPEPALGSVPAANGYSANGYGAL</sequence>
<dbReference type="HOGENOM" id="CLU_024617_4_2_11"/>
<keyword evidence="2" id="KW-1133">Transmembrane helix</keyword>
<dbReference type="AlphaFoldDB" id="D2NQR8"/>
<dbReference type="InterPro" id="IPR005182">
    <property type="entry name" value="YdbS-like_PH"/>
</dbReference>
<reference evidence="4 5" key="2">
    <citation type="journal article" date="2010" name="J Osaka Dent Univ">
        <title>Isolation and identification of Rothia mucilaginosa from persistent apical periodontitis lesions.</title>
        <authorList>
            <person name="Yamane K."/>
            <person name="Yoshida M."/>
            <person name="Fujihira T."/>
            <person name="Baba T."/>
            <person name="Tsuji N."/>
            <person name="Hayashi H."/>
            <person name="Sugimori C."/>
            <person name="Yamanaka T."/>
            <person name="Mashimo C."/>
            <person name="Nambu T."/>
            <person name="Kawai H."/>
            <person name="Fukushima H."/>
        </authorList>
    </citation>
    <scope>NUCLEOTIDE SEQUENCE [LARGE SCALE GENOMIC DNA]</scope>
    <source>
        <strain evidence="4 5">DY-18</strain>
    </source>
</reference>
<keyword evidence="2" id="KW-0812">Transmembrane</keyword>
<feature type="transmembrane region" description="Helical" evidence="2">
    <location>
        <begin position="35"/>
        <end position="58"/>
    </location>
</feature>
<feature type="domain" description="YdbS-like PH" evidence="3">
    <location>
        <begin position="381"/>
        <end position="425"/>
    </location>
</feature>
<reference evidence="4 5" key="3">
    <citation type="journal article" date="2010" name="Sequencing">
        <title>Complete Genome Sequence of Rothia mucilaginosa DY-18: A Clinical Isolate with Dense Meshwork-Like Structures from a Persistent Apical Periodontitis Lesion.</title>
        <authorList>
            <person name="Yamane K."/>
            <person name="Nambu T."/>
            <person name="Yamanaka T."/>
            <person name="Mashimo C."/>
            <person name="Sugimori C."/>
            <person name="Leung K.-P."/>
            <person name="Fukushima H."/>
        </authorList>
    </citation>
    <scope>NUCLEOTIDE SEQUENCE [LARGE SCALE GENOMIC DNA]</scope>
    <source>
        <strain evidence="4 5">DY-18</strain>
    </source>
</reference>
<feature type="transmembrane region" description="Helical" evidence="2">
    <location>
        <begin position="78"/>
        <end position="99"/>
    </location>
</feature>
<evidence type="ECO:0000256" key="1">
    <source>
        <dbReference type="SAM" id="MobiDB-lite"/>
    </source>
</evidence>
<dbReference type="PANTHER" id="PTHR34473">
    <property type="entry name" value="UPF0699 TRANSMEMBRANE PROTEIN YDBS"/>
    <property type="match status" value="1"/>
</dbReference>
<feature type="transmembrane region" description="Helical" evidence="2">
    <location>
        <begin position="314"/>
        <end position="334"/>
    </location>
</feature>
<dbReference type="KEGG" id="rmu:RMDY18_01620"/>
<reference evidence="5" key="1">
    <citation type="submission" date="2009-07" db="EMBL/GenBank/DDBJ databases">
        <title>Complete genome sequence of Rothia mucilaginosa DJ.</title>
        <authorList>
            <person name="Yamane K."/>
            <person name="Nambu T."/>
            <person name="Mashimo C."/>
            <person name="Sugimori C."/>
            <person name="Yamanaka T."/>
            <person name="Leung K."/>
            <person name="Fukushima H."/>
        </authorList>
    </citation>
    <scope>NUCLEOTIDE SEQUENCE [LARGE SCALE GENOMIC DNA]</scope>
    <source>
        <strain evidence="5">DY-18</strain>
    </source>
</reference>
<protein>
    <submittedName>
        <fullName evidence="4">Predicted membrane protein</fullName>
    </submittedName>
</protein>
<feature type="region of interest" description="Disordered" evidence="1">
    <location>
        <begin position="1"/>
        <end position="21"/>
    </location>
</feature>
<evidence type="ECO:0000313" key="5">
    <source>
        <dbReference type="Proteomes" id="UP000001883"/>
    </source>
</evidence>
<keyword evidence="2" id="KW-0472">Membrane</keyword>
<dbReference type="eggNOG" id="COG3428">
    <property type="taxonomic scope" value="Bacteria"/>
</dbReference>
<dbReference type="EMBL" id="AP011540">
    <property type="protein sequence ID" value="BAI63994.1"/>
    <property type="molecule type" value="Genomic_DNA"/>
</dbReference>
<dbReference type="PANTHER" id="PTHR34473:SF3">
    <property type="entry name" value="TRANSMEMBRANE PROTEIN-RELATED"/>
    <property type="match status" value="1"/>
</dbReference>
<feature type="compositionally biased region" description="Low complexity" evidence="1">
    <location>
        <begin position="242"/>
        <end position="256"/>
    </location>
</feature>
<accession>D2NQR8</accession>
<feature type="compositionally biased region" description="Polar residues" evidence="1">
    <location>
        <begin position="261"/>
        <end position="276"/>
    </location>
</feature>
<evidence type="ECO:0000313" key="4">
    <source>
        <dbReference type="EMBL" id="BAI63994.1"/>
    </source>
</evidence>
<dbReference type="RefSeq" id="WP_012902775.1">
    <property type="nucleotide sequence ID" value="NC_013715.1"/>
</dbReference>
<feature type="region of interest" description="Disordered" evidence="1">
    <location>
        <begin position="234"/>
        <end position="288"/>
    </location>
</feature>
<name>D2NQR8_ROTMD</name>
<feature type="domain" description="YdbS-like PH" evidence="3">
    <location>
        <begin position="539"/>
        <end position="590"/>
    </location>
</feature>
<feature type="compositionally biased region" description="Pro residues" evidence="1">
    <location>
        <begin position="1"/>
        <end position="19"/>
    </location>
</feature>
<evidence type="ECO:0000256" key="2">
    <source>
        <dbReference type="SAM" id="Phobius"/>
    </source>
</evidence>
<feature type="transmembrane region" description="Helical" evidence="2">
    <location>
        <begin position="340"/>
        <end position="362"/>
    </location>
</feature>
<gene>
    <name evidence="4" type="ordered locus">RMDY18_01620</name>
</gene>